<organism evidence="8 9">
    <name type="scientific">Diatraea saccharalis</name>
    <name type="common">sugarcane borer</name>
    <dbReference type="NCBI Taxonomy" id="40085"/>
    <lineage>
        <taxon>Eukaryota</taxon>
        <taxon>Metazoa</taxon>
        <taxon>Ecdysozoa</taxon>
        <taxon>Arthropoda</taxon>
        <taxon>Hexapoda</taxon>
        <taxon>Insecta</taxon>
        <taxon>Pterygota</taxon>
        <taxon>Neoptera</taxon>
        <taxon>Endopterygota</taxon>
        <taxon>Lepidoptera</taxon>
        <taxon>Glossata</taxon>
        <taxon>Ditrysia</taxon>
        <taxon>Pyraloidea</taxon>
        <taxon>Crambidae</taxon>
        <taxon>Crambinae</taxon>
        <taxon>Diatraea</taxon>
    </lineage>
</organism>
<dbReference type="PANTHER" id="PTHR43142">
    <property type="entry name" value="CARBOXYLIC ESTER HYDROLASE"/>
    <property type="match status" value="1"/>
</dbReference>
<dbReference type="AlphaFoldDB" id="A0A9N9WHA3"/>
<evidence type="ECO:0000313" key="8">
    <source>
        <dbReference type="EMBL" id="CAG9791743.1"/>
    </source>
</evidence>
<proteinExistence type="inferred from homology"/>
<feature type="signal peptide" evidence="6">
    <location>
        <begin position="1"/>
        <end position="22"/>
    </location>
</feature>
<dbReference type="Gene3D" id="3.40.50.1820">
    <property type="entry name" value="alpha/beta hydrolase"/>
    <property type="match status" value="1"/>
</dbReference>
<keyword evidence="2" id="KW-0719">Serine esterase</keyword>
<keyword evidence="9" id="KW-1185">Reference proteome</keyword>
<dbReference type="PROSITE" id="PS00122">
    <property type="entry name" value="CARBOXYLESTERASE_B_1"/>
    <property type="match status" value="1"/>
</dbReference>
<evidence type="ECO:0000256" key="1">
    <source>
        <dbReference type="ARBA" id="ARBA00005964"/>
    </source>
</evidence>
<accession>A0A9N9WHA3</accession>
<reference evidence="8" key="1">
    <citation type="submission" date="2021-12" db="EMBL/GenBank/DDBJ databases">
        <authorList>
            <person name="King R."/>
        </authorList>
    </citation>
    <scope>NUCLEOTIDE SEQUENCE</scope>
</reference>
<keyword evidence="4" id="KW-1015">Disulfide bond</keyword>
<evidence type="ECO:0000256" key="2">
    <source>
        <dbReference type="ARBA" id="ARBA00022487"/>
    </source>
</evidence>
<evidence type="ECO:0000256" key="6">
    <source>
        <dbReference type="RuleBase" id="RU361235"/>
    </source>
</evidence>
<keyword evidence="6" id="KW-0732">Signal</keyword>
<evidence type="ECO:0000256" key="4">
    <source>
        <dbReference type="ARBA" id="ARBA00023157"/>
    </source>
</evidence>
<dbReference type="Pfam" id="PF00135">
    <property type="entry name" value="COesterase"/>
    <property type="match status" value="1"/>
</dbReference>
<gene>
    <name evidence="8" type="ORF">DIATSA_LOCUS9338</name>
</gene>
<dbReference type="EC" id="3.1.1.-" evidence="6"/>
<dbReference type="PANTHER" id="PTHR43142:SF1">
    <property type="entry name" value="CARBOXYLIC ESTER HYDROLASE"/>
    <property type="match status" value="1"/>
</dbReference>
<feature type="chain" id="PRO_5040531700" description="Carboxylic ester hydrolase" evidence="6">
    <location>
        <begin position="23"/>
        <end position="548"/>
    </location>
</feature>
<evidence type="ECO:0000313" key="9">
    <source>
        <dbReference type="Proteomes" id="UP001153714"/>
    </source>
</evidence>
<dbReference type="Proteomes" id="UP001153714">
    <property type="component" value="Chromosome 4"/>
</dbReference>
<protein>
    <recommendedName>
        <fullName evidence="6">Carboxylic ester hydrolase</fullName>
        <ecNumber evidence="6">3.1.1.-</ecNumber>
    </recommendedName>
</protein>
<sequence>MPSAHICLSFFILSLILRNCTTTSRVDPLVNTDLGLIRGVRAADGDYSMFLGIPYAKVNASNPFGAAIPQTPFNSVYDANDDSTICPQIEEFNNTVVGSLDCLHLNVYVPTAANFMNKVPVLVWIHGGGFSYGYAGRYVYGPKFIVRHNVILVTLNYRLGPYGFMCLDTAENPGNTGLKDQLLALRWIKSNIETFGGDSNKITLFGESAGARSVDFHILSSSEKLFDKVIIQSGTSLGPVFSEPQKDAPLLLVKHLGSTTDDINEALSLLTSIDTNEVINAANDLGLSFMPCVEKQFEGVEGFLTENWLIEKTPKVRRMPILIGFNNDERLGVYINQPTSYFENLNIFLNKLYMHFDVDSSEFSGMREAVYRFYIGDNDISERVKYHIADFDSDYMYYHPTYRSISRYLANEAANIYQYVFSYNGDRNFGKKNLNITDDVVGAVHADEISYLFDSFYYVKPPSADDQLIIDRITTLWTNFAKYGNPTPDATELLPVIWTPITKNSLHHYLDINSELYMGVRPFHKRMAFWDLFYRANENLQRIYPGSG</sequence>
<evidence type="ECO:0000256" key="5">
    <source>
        <dbReference type="ARBA" id="ARBA00023180"/>
    </source>
</evidence>
<evidence type="ECO:0000259" key="7">
    <source>
        <dbReference type="Pfam" id="PF00135"/>
    </source>
</evidence>
<keyword evidence="3 6" id="KW-0378">Hydrolase</keyword>
<feature type="domain" description="Carboxylesterase type B" evidence="7">
    <location>
        <begin position="27"/>
        <end position="530"/>
    </location>
</feature>
<dbReference type="InterPro" id="IPR002018">
    <property type="entry name" value="CarbesteraseB"/>
</dbReference>
<comment type="similarity">
    <text evidence="1 6">Belongs to the type-B carboxylesterase/lipase family.</text>
</comment>
<dbReference type="OrthoDB" id="19653at2759"/>
<dbReference type="GO" id="GO:0052689">
    <property type="term" value="F:carboxylic ester hydrolase activity"/>
    <property type="evidence" value="ECO:0007669"/>
    <property type="project" value="UniProtKB-KW"/>
</dbReference>
<dbReference type="InterPro" id="IPR019826">
    <property type="entry name" value="Carboxylesterase_B_AS"/>
</dbReference>
<evidence type="ECO:0000256" key="3">
    <source>
        <dbReference type="ARBA" id="ARBA00022801"/>
    </source>
</evidence>
<name>A0A9N9WHA3_9NEOP</name>
<dbReference type="SUPFAM" id="SSF53474">
    <property type="entry name" value="alpha/beta-Hydrolases"/>
    <property type="match status" value="1"/>
</dbReference>
<dbReference type="InterPro" id="IPR029058">
    <property type="entry name" value="AB_hydrolase_fold"/>
</dbReference>
<dbReference type="EMBL" id="OU893335">
    <property type="protein sequence ID" value="CAG9791743.1"/>
    <property type="molecule type" value="Genomic_DNA"/>
</dbReference>
<keyword evidence="5" id="KW-0325">Glycoprotein</keyword>
<reference evidence="8" key="2">
    <citation type="submission" date="2022-10" db="EMBL/GenBank/DDBJ databases">
        <authorList>
            <consortium name="ENA_rothamsted_submissions"/>
            <consortium name="culmorum"/>
            <person name="King R."/>
        </authorList>
    </citation>
    <scope>NUCLEOTIDE SEQUENCE</scope>
</reference>